<organism evidence="6 7">
    <name type="scientific">Roseovarius aestuarii</name>
    <dbReference type="NCBI Taxonomy" id="475083"/>
    <lineage>
        <taxon>Bacteria</taxon>
        <taxon>Pseudomonadati</taxon>
        <taxon>Pseudomonadota</taxon>
        <taxon>Alphaproteobacteria</taxon>
        <taxon>Rhodobacterales</taxon>
        <taxon>Roseobacteraceae</taxon>
        <taxon>Roseovarius</taxon>
    </lineage>
</organism>
<dbReference type="OrthoDB" id="649979at2"/>
<feature type="region of interest" description="Disordered" evidence="4">
    <location>
        <begin position="1"/>
        <end position="30"/>
    </location>
</feature>
<dbReference type="Pfam" id="PF08242">
    <property type="entry name" value="Methyltransf_12"/>
    <property type="match status" value="1"/>
</dbReference>
<dbReference type="Proteomes" id="UP000193224">
    <property type="component" value="Unassembled WGS sequence"/>
</dbReference>
<dbReference type="PANTHER" id="PTHR43464:SF19">
    <property type="entry name" value="UBIQUINONE BIOSYNTHESIS O-METHYLTRANSFERASE, MITOCHONDRIAL"/>
    <property type="match status" value="1"/>
</dbReference>
<accession>A0A1X7BQU1</accession>
<dbReference type="InterPro" id="IPR013217">
    <property type="entry name" value="Methyltransf_12"/>
</dbReference>
<evidence type="ECO:0000256" key="2">
    <source>
        <dbReference type="ARBA" id="ARBA00022679"/>
    </source>
</evidence>
<keyword evidence="2" id="KW-0808">Transferase</keyword>
<evidence type="ECO:0000259" key="5">
    <source>
        <dbReference type="Pfam" id="PF08242"/>
    </source>
</evidence>
<dbReference type="CDD" id="cd02440">
    <property type="entry name" value="AdoMet_MTases"/>
    <property type="match status" value="1"/>
</dbReference>
<proteinExistence type="predicted"/>
<evidence type="ECO:0000313" key="7">
    <source>
        <dbReference type="Proteomes" id="UP000193224"/>
    </source>
</evidence>
<keyword evidence="1" id="KW-0489">Methyltransferase</keyword>
<feature type="compositionally biased region" description="Basic and acidic residues" evidence="4">
    <location>
        <begin position="14"/>
        <end position="24"/>
    </location>
</feature>
<dbReference type="SUPFAM" id="SSF53335">
    <property type="entry name" value="S-adenosyl-L-methionine-dependent methyltransferases"/>
    <property type="match status" value="1"/>
</dbReference>
<evidence type="ECO:0000313" key="6">
    <source>
        <dbReference type="EMBL" id="SMC11944.1"/>
    </source>
</evidence>
<evidence type="ECO:0000256" key="3">
    <source>
        <dbReference type="ARBA" id="ARBA00022691"/>
    </source>
</evidence>
<dbReference type="InterPro" id="IPR029063">
    <property type="entry name" value="SAM-dependent_MTases_sf"/>
</dbReference>
<dbReference type="GO" id="GO:0032259">
    <property type="term" value="P:methylation"/>
    <property type="evidence" value="ECO:0007669"/>
    <property type="project" value="UniProtKB-KW"/>
</dbReference>
<keyword evidence="3" id="KW-0949">S-adenosyl-L-methionine</keyword>
<feature type="domain" description="Methyltransferase type 12" evidence="5">
    <location>
        <begin position="56"/>
        <end position="152"/>
    </location>
</feature>
<dbReference type="PANTHER" id="PTHR43464">
    <property type="entry name" value="METHYLTRANSFERASE"/>
    <property type="match status" value="1"/>
</dbReference>
<dbReference type="RefSeq" id="WP_085799905.1">
    <property type="nucleotide sequence ID" value="NZ_FWXB01000005.1"/>
</dbReference>
<dbReference type="GO" id="GO:0008168">
    <property type="term" value="F:methyltransferase activity"/>
    <property type="evidence" value="ECO:0007669"/>
    <property type="project" value="UniProtKB-KW"/>
</dbReference>
<protein>
    <recommendedName>
        <fullName evidence="5">Methyltransferase type 12 domain-containing protein</fullName>
    </recommendedName>
</protein>
<dbReference type="AlphaFoldDB" id="A0A1X7BQU1"/>
<dbReference type="Gene3D" id="3.40.50.150">
    <property type="entry name" value="Vaccinia Virus protein VP39"/>
    <property type="match status" value="1"/>
</dbReference>
<sequence length="397" mass="43192">MNQVKDQYEAYPYPERDPKDETKRLISGSPSHPLEIDHFLFAGQRDWSKPLRVLVAGGGTGDGLIQLAQMLTQAGKAYDITYVDLSKASRKVAEARAKARKLQDIRFVTGSLLDAPDLGEFDYIDCCGVLHHLPDPEAGFRSLRAALAPEGGLGFMVYAPYGRSGVYPLQEAFGALYDGMSPKDRLKAARKLVSALPEGHPFKGNPNLGDHHDSDAGFYDLLLHSQDRAFDVPQLLETMARSGWELSGFTMPALYDLARITDVPEHLDPLARMAVAEKLRGTIKTHVGYAVPSGEGRAPANGRNRALIPHLKGVDARALAQAVAQGNEPKLSFTGVDTRLRLPKQAAPLIAAIDGRRSLTDIAATTRTDPIGMGATWARIEAELTGWGLMVYSGILR</sequence>
<reference evidence="6 7" key="1">
    <citation type="submission" date="2017-03" db="EMBL/GenBank/DDBJ databases">
        <authorList>
            <person name="Afonso C.L."/>
            <person name="Miller P.J."/>
            <person name="Scott M.A."/>
            <person name="Spackman E."/>
            <person name="Goraichik I."/>
            <person name="Dimitrov K.M."/>
            <person name="Suarez D.L."/>
            <person name="Swayne D.E."/>
        </authorList>
    </citation>
    <scope>NUCLEOTIDE SEQUENCE [LARGE SCALE GENOMIC DNA]</scope>
    <source>
        <strain evidence="6 7">CECT 7745</strain>
    </source>
</reference>
<dbReference type="EMBL" id="FWXB01000005">
    <property type="protein sequence ID" value="SMC11944.1"/>
    <property type="molecule type" value="Genomic_DNA"/>
</dbReference>
<evidence type="ECO:0000256" key="1">
    <source>
        <dbReference type="ARBA" id="ARBA00022603"/>
    </source>
</evidence>
<gene>
    <name evidence="6" type="ORF">ROA7745_01765</name>
</gene>
<name>A0A1X7BQU1_9RHOB</name>
<evidence type="ECO:0000256" key="4">
    <source>
        <dbReference type="SAM" id="MobiDB-lite"/>
    </source>
</evidence>
<keyword evidence="7" id="KW-1185">Reference proteome</keyword>